<proteinExistence type="predicted"/>
<protein>
    <submittedName>
        <fullName evidence="1">DUF2656 domain-containing protein</fullName>
    </submittedName>
</protein>
<reference evidence="1" key="1">
    <citation type="submission" date="2022-06" db="EMBL/GenBank/DDBJ databases">
        <title>New cyanobacteria of genus Symplocastrum in benthos of Lake Baikal.</title>
        <authorList>
            <person name="Sorokovikova E."/>
            <person name="Tikhonova I."/>
            <person name="Krasnopeev A."/>
            <person name="Evseev P."/>
            <person name="Gladkikh A."/>
            <person name="Belykh O."/>
        </authorList>
    </citation>
    <scope>NUCLEOTIDE SEQUENCE</scope>
    <source>
        <strain evidence="1">BBK-W-15</strain>
    </source>
</reference>
<dbReference type="RefSeq" id="WP_254012330.1">
    <property type="nucleotide sequence ID" value="NZ_JAMZMM010000124.1"/>
</dbReference>
<dbReference type="Pfam" id="PF10847">
    <property type="entry name" value="DUF2656"/>
    <property type="match status" value="1"/>
</dbReference>
<organism evidence="1 2">
    <name type="scientific">Limnofasciculus baicalensis BBK-W-15</name>
    <dbReference type="NCBI Taxonomy" id="2699891"/>
    <lineage>
        <taxon>Bacteria</taxon>
        <taxon>Bacillati</taxon>
        <taxon>Cyanobacteriota</taxon>
        <taxon>Cyanophyceae</taxon>
        <taxon>Coleofasciculales</taxon>
        <taxon>Coleofasciculaceae</taxon>
        <taxon>Limnofasciculus</taxon>
        <taxon>Limnofasciculus baicalensis</taxon>
    </lineage>
</organism>
<comment type="caution">
    <text evidence="1">The sequence shown here is derived from an EMBL/GenBank/DDBJ whole genome shotgun (WGS) entry which is preliminary data.</text>
</comment>
<dbReference type="InterPro" id="IPR020325">
    <property type="entry name" value="Uncharacterised_16.1kDa"/>
</dbReference>
<evidence type="ECO:0000313" key="2">
    <source>
        <dbReference type="Proteomes" id="UP001204953"/>
    </source>
</evidence>
<sequence length="158" mass="17766">MTKSETGRMLLSHNFDISEDIFPKLSLSEFTQVFTDGLSKYPQIHVRELNHAHWMVEILFPRDEFSPPQVGEFCAQALVDKRMSQTKSDDALPDILILGGLKKTPPLSDAPDALQTGEWGIDVVETQSAESFLIGIEWETKTANKTIEDVFKIEKITG</sequence>
<dbReference type="AlphaFoldDB" id="A0AAE3GTD8"/>
<keyword evidence="2" id="KW-1185">Reference proteome</keyword>
<gene>
    <name evidence="1" type="ORF">NJ959_13900</name>
</gene>
<dbReference type="Proteomes" id="UP001204953">
    <property type="component" value="Unassembled WGS sequence"/>
</dbReference>
<accession>A0AAE3GTD8</accession>
<name>A0AAE3GTD8_9CYAN</name>
<evidence type="ECO:0000313" key="1">
    <source>
        <dbReference type="EMBL" id="MCP2729546.1"/>
    </source>
</evidence>
<dbReference type="EMBL" id="JAMZMM010000124">
    <property type="protein sequence ID" value="MCP2729546.1"/>
    <property type="molecule type" value="Genomic_DNA"/>
</dbReference>